<dbReference type="PANTHER" id="PTHR23024:SF24">
    <property type="entry name" value="ALPHA_BETA HYDROLASE FOLD-3 DOMAIN-CONTAINING PROTEIN"/>
    <property type="match status" value="1"/>
</dbReference>
<evidence type="ECO:0000259" key="1">
    <source>
        <dbReference type="Pfam" id="PF07859"/>
    </source>
</evidence>
<organism evidence="2 3">
    <name type="scientific">Cudoniella acicularis</name>
    <dbReference type="NCBI Taxonomy" id="354080"/>
    <lineage>
        <taxon>Eukaryota</taxon>
        <taxon>Fungi</taxon>
        <taxon>Dikarya</taxon>
        <taxon>Ascomycota</taxon>
        <taxon>Pezizomycotina</taxon>
        <taxon>Leotiomycetes</taxon>
        <taxon>Helotiales</taxon>
        <taxon>Tricladiaceae</taxon>
        <taxon>Cudoniella</taxon>
    </lineage>
</organism>
<feature type="domain" description="Alpha/beta hydrolase fold-3" evidence="1">
    <location>
        <begin position="42"/>
        <end position="173"/>
    </location>
</feature>
<evidence type="ECO:0000313" key="3">
    <source>
        <dbReference type="Proteomes" id="UP000566819"/>
    </source>
</evidence>
<accession>A0A8H4W0T6</accession>
<protein>
    <recommendedName>
        <fullName evidence="1">Alpha/beta hydrolase fold-3 domain-containing protein</fullName>
    </recommendedName>
</protein>
<sequence length="303" mass="33845">MAFLLPRLERADIVYKTLNETPFPTAVLVPKTINPKKACPLLVHFHGGGLYTGTNLEPAFLPLELAEAENAIMVSPTYRLLPEATGLNILDDLKDFWEWVRKSLPAYVAEKWPGLTIDLDRTAVFGESAGGYLSLQSAFLFPSVHIKVIMAQYCAIYPDIAAWNPQPAEVPSAADEFINAYIAQIKPGTIRLSSPYPALGDLGQAVKQTGRHRQWLGDNERLTLDYGLRTAEKLPPIWIMQGLDDRIMPKEATDELVARIREAHPETELLYSVQPGDHGFDSPHGLDEPYIAEGIELVRKYWP</sequence>
<evidence type="ECO:0000313" key="2">
    <source>
        <dbReference type="EMBL" id="KAF4629412.1"/>
    </source>
</evidence>
<dbReference type="PANTHER" id="PTHR23024">
    <property type="entry name" value="ARYLACETAMIDE DEACETYLASE"/>
    <property type="match status" value="1"/>
</dbReference>
<name>A0A8H4W0T6_9HELO</name>
<keyword evidence="3" id="KW-1185">Reference proteome</keyword>
<gene>
    <name evidence="2" type="ORF">G7Y89_g8734</name>
</gene>
<dbReference type="GO" id="GO:0016787">
    <property type="term" value="F:hydrolase activity"/>
    <property type="evidence" value="ECO:0007669"/>
    <property type="project" value="InterPro"/>
</dbReference>
<dbReference type="AlphaFoldDB" id="A0A8H4W0T6"/>
<dbReference type="InterPro" id="IPR029058">
    <property type="entry name" value="AB_hydrolase_fold"/>
</dbReference>
<dbReference type="Gene3D" id="3.40.50.1820">
    <property type="entry name" value="alpha/beta hydrolase"/>
    <property type="match status" value="1"/>
</dbReference>
<dbReference type="Pfam" id="PF07859">
    <property type="entry name" value="Abhydrolase_3"/>
    <property type="match status" value="1"/>
</dbReference>
<proteinExistence type="predicted"/>
<dbReference type="SUPFAM" id="SSF53474">
    <property type="entry name" value="alpha/beta-Hydrolases"/>
    <property type="match status" value="1"/>
</dbReference>
<dbReference type="EMBL" id="JAAMPI010000680">
    <property type="protein sequence ID" value="KAF4629412.1"/>
    <property type="molecule type" value="Genomic_DNA"/>
</dbReference>
<dbReference type="InterPro" id="IPR050466">
    <property type="entry name" value="Carboxylest/Gibb_receptor"/>
</dbReference>
<dbReference type="InterPro" id="IPR013094">
    <property type="entry name" value="AB_hydrolase_3"/>
</dbReference>
<dbReference type="Proteomes" id="UP000566819">
    <property type="component" value="Unassembled WGS sequence"/>
</dbReference>
<dbReference type="OrthoDB" id="19653at2759"/>
<comment type="caution">
    <text evidence="2">The sequence shown here is derived from an EMBL/GenBank/DDBJ whole genome shotgun (WGS) entry which is preliminary data.</text>
</comment>
<reference evidence="2 3" key="1">
    <citation type="submission" date="2020-03" db="EMBL/GenBank/DDBJ databases">
        <title>Draft Genome Sequence of Cudoniella acicularis.</title>
        <authorList>
            <person name="Buettner E."/>
            <person name="Kellner H."/>
        </authorList>
    </citation>
    <scope>NUCLEOTIDE SEQUENCE [LARGE SCALE GENOMIC DNA]</scope>
    <source>
        <strain evidence="2 3">DSM 108380</strain>
    </source>
</reference>